<sequence>MIENFFPDSIWGKYVFPTGLSGRTLVKPPDDGYWYPVNEQGLTPEVNLTMKYKVKK</sequence>
<gene>
    <name evidence="1" type="ORF">UFOVP67_5</name>
</gene>
<dbReference type="EMBL" id="LR797823">
    <property type="protein sequence ID" value="CAB4241222.1"/>
    <property type="molecule type" value="Genomic_DNA"/>
</dbReference>
<name>A0A6J5T8Z4_9CAUD</name>
<accession>A0A6J5T8Z4</accession>
<protein>
    <submittedName>
        <fullName evidence="1">Uncharacterized protein</fullName>
    </submittedName>
</protein>
<proteinExistence type="predicted"/>
<evidence type="ECO:0000313" key="1">
    <source>
        <dbReference type="EMBL" id="CAB4241222.1"/>
    </source>
</evidence>
<reference evidence="1" key="1">
    <citation type="submission" date="2020-05" db="EMBL/GenBank/DDBJ databases">
        <authorList>
            <person name="Chiriac C."/>
            <person name="Salcher M."/>
            <person name="Ghai R."/>
            <person name="Kavagutti S V."/>
        </authorList>
    </citation>
    <scope>NUCLEOTIDE SEQUENCE</scope>
</reference>
<organism evidence="1">
    <name type="scientific">uncultured Caudovirales phage</name>
    <dbReference type="NCBI Taxonomy" id="2100421"/>
    <lineage>
        <taxon>Viruses</taxon>
        <taxon>Duplodnaviria</taxon>
        <taxon>Heunggongvirae</taxon>
        <taxon>Uroviricota</taxon>
        <taxon>Caudoviricetes</taxon>
        <taxon>Peduoviridae</taxon>
        <taxon>Maltschvirus</taxon>
        <taxon>Maltschvirus maltsch</taxon>
    </lineage>
</organism>